<evidence type="ECO:0000256" key="1">
    <source>
        <dbReference type="SAM" id="MobiDB-lite"/>
    </source>
</evidence>
<evidence type="ECO:0008006" key="4">
    <source>
        <dbReference type="Google" id="ProtNLM"/>
    </source>
</evidence>
<dbReference type="Proteomes" id="UP001151760">
    <property type="component" value="Unassembled WGS sequence"/>
</dbReference>
<sequence>MSGSAEPNLTLPTSAVRNTMGKQKHQTSKNADRPASNAALREYCDKHYHQLLPIIAEKVHDEKVHDEKVQQDKLKEVKARLNFKVCLGRNSKIHEKSSIEEEDLSQPWTCEETNPFTPRIRYFELPKKSRMPSNVKTYDRSGDPEDHLKIFQEATKVERLMHGITNPELIKRLHDNISKSVDEIMRVTTTFLKGEVAASNQARKKTLLAWKQQESPREILALDKGKFKAPPPMTTPVEKRNNSKFCEFHREVGHTTDECMHLKRQIEEMIKDRKLSHVIKELKQGKDQPKTEKKGETSGKDKAMESLMVQPWQKVARQRITQSFSPDPKILFPPLGKEDGAEGPIIIEADIGGYFIHRMYVDGGSSSEIMYEHCFKRLRPEVKKQMVPATTPLIGFSGEVIWPMVQILLPVK</sequence>
<dbReference type="PANTHER" id="PTHR33240">
    <property type="entry name" value="OS08G0508500 PROTEIN"/>
    <property type="match status" value="1"/>
</dbReference>
<proteinExistence type="predicted"/>
<name>A0ABQ5DP60_9ASTR</name>
<reference evidence="2" key="1">
    <citation type="journal article" date="2022" name="Int. J. Mol. Sci.">
        <title>Draft Genome of Tanacetum Coccineum: Genomic Comparison of Closely Related Tanacetum-Family Plants.</title>
        <authorList>
            <person name="Yamashiro T."/>
            <person name="Shiraishi A."/>
            <person name="Nakayama K."/>
            <person name="Satake H."/>
        </authorList>
    </citation>
    <scope>NUCLEOTIDE SEQUENCE</scope>
</reference>
<feature type="compositionally biased region" description="Polar residues" evidence="1">
    <location>
        <begin position="1"/>
        <end position="21"/>
    </location>
</feature>
<evidence type="ECO:0000313" key="2">
    <source>
        <dbReference type="EMBL" id="GJT40780.1"/>
    </source>
</evidence>
<keyword evidence="3" id="KW-1185">Reference proteome</keyword>
<evidence type="ECO:0000313" key="3">
    <source>
        <dbReference type="Proteomes" id="UP001151760"/>
    </source>
</evidence>
<comment type="caution">
    <text evidence="2">The sequence shown here is derived from an EMBL/GenBank/DDBJ whole genome shotgun (WGS) entry which is preliminary data.</text>
</comment>
<protein>
    <recommendedName>
        <fullName evidence="4">Reverse transcriptase domain-containing protein</fullName>
    </recommendedName>
</protein>
<gene>
    <name evidence="2" type="ORF">Tco_0940645</name>
</gene>
<dbReference type="EMBL" id="BQNB010015502">
    <property type="protein sequence ID" value="GJT40780.1"/>
    <property type="molecule type" value="Genomic_DNA"/>
</dbReference>
<dbReference type="PANTHER" id="PTHR33240:SF15">
    <property type="entry name" value="GAG-PRO-LIKE PROTEIN"/>
    <property type="match status" value="1"/>
</dbReference>
<reference evidence="2" key="2">
    <citation type="submission" date="2022-01" db="EMBL/GenBank/DDBJ databases">
        <authorList>
            <person name="Yamashiro T."/>
            <person name="Shiraishi A."/>
            <person name="Satake H."/>
            <person name="Nakayama K."/>
        </authorList>
    </citation>
    <scope>NUCLEOTIDE SEQUENCE</scope>
</reference>
<feature type="region of interest" description="Disordered" evidence="1">
    <location>
        <begin position="281"/>
        <end position="301"/>
    </location>
</feature>
<feature type="region of interest" description="Disordered" evidence="1">
    <location>
        <begin position="1"/>
        <end position="35"/>
    </location>
</feature>
<organism evidence="2 3">
    <name type="scientific">Tanacetum coccineum</name>
    <dbReference type="NCBI Taxonomy" id="301880"/>
    <lineage>
        <taxon>Eukaryota</taxon>
        <taxon>Viridiplantae</taxon>
        <taxon>Streptophyta</taxon>
        <taxon>Embryophyta</taxon>
        <taxon>Tracheophyta</taxon>
        <taxon>Spermatophyta</taxon>
        <taxon>Magnoliopsida</taxon>
        <taxon>eudicotyledons</taxon>
        <taxon>Gunneridae</taxon>
        <taxon>Pentapetalae</taxon>
        <taxon>asterids</taxon>
        <taxon>campanulids</taxon>
        <taxon>Asterales</taxon>
        <taxon>Asteraceae</taxon>
        <taxon>Asteroideae</taxon>
        <taxon>Anthemideae</taxon>
        <taxon>Anthemidinae</taxon>
        <taxon>Tanacetum</taxon>
    </lineage>
</organism>
<accession>A0ABQ5DP60</accession>